<protein>
    <submittedName>
        <fullName evidence="1">Uncharacterized protein</fullName>
    </submittedName>
</protein>
<gene>
    <name evidence="1" type="ORF">GD597_06130</name>
</gene>
<evidence type="ECO:0000313" key="2">
    <source>
        <dbReference type="Proteomes" id="UP000598971"/>
    </source>
</evidence>
<proteinExistence type="predicted"/>
<dbReference type="Proteomes" id="UP000598971">
    <property type="component" value="Unassembled WGS sequence"/>
</dbReference>
<dbReference type="RefSeq" id="WP_171606958.1">
    <property type="nucleotide sequence ID" value="NZ_WHPF01000004.1"/>
</dbReference>
<sequence length="415" mass="48381">MNHSNTGRFFSGKSSTEFFDNERQFIINSINSKSQNDLLSISIEKYSEYLYSFHYIDYPLLDTTNFTISSYEGDIPGSSFPNDFNLHDRNKLIKKDIIVFHVPYEGDISYLNYRPSTYLSSGIPAPVKRNNELLFNYINFYNDPERIRREFNNDLLSFKRSYIALKADIESYNNGLKDFIVREINNRRQELLEKNNFLSSFNVPLKSKFNTPKTFTIPSPKLREKITIKNPIASNSGFTPEPTLDYDNYVKILKIIDDVGRNFERLPSIYKSKKEEDLRDHILMVLDPNFEYGSATGETFNMKGKTDILLRHDSSVAFVAECKFWGGDKKFLKTIDQLLSYLTWRDSKTAVVIFVRTKEIIPILEKIKVVIPKHNCYITTKGQKSNNWSEHIFHLPADKNKEVVISILIFHLPEK</sequence>
<dbReference type="AlphaFoldDB" id="A0A8J8FE45"/>
<name>A0A8J8FE45_9BACT</name>
<comment type="caution">
    <text evidence="1">The sequence shown here is derived from an EMBL/GenBank/DDBJ whole genome shotgun (WGS) entry which is preliminary data.</text>
</comment>
<keyword evidence="2" id="KW-1185">Reference proteome</keyword>
<evidence type="ECO:0000313" key="1">
    <source>
        <dbReference type="EMBL" id="NNV55028.1"/>
    </source>
</evidence>
<accession>A0A8J8FE45</accession>
<dbReference type="EMBL" id="WHPF01000004">
    <property type="protein sequence ID" value="NNV55028.1"/>
    <property type="molecule type" value="Genomic_DNA"/>
</dbReference>
<reference evidence="1" key="1">
    <citation type="submission" date="2019-10" db="EMBL/GenBank/DDBJ databases">
        <title>Draft genome sequence of Panacibacter sp. KCS-6.</title>
        <authorList>
            <person name="Yim K.J."/>
        </authorList>
    </citation>
    <scope>NUCLEOTIDE SEQUENCE</scope>
    <source>
        <strain evidence="1">KCS-6</strain>
    </source>
</reference>
<organism evidence="1 2">
    <name type="scientific">Limnovirga soli</name>
    <dbReference type="NCBI Taxonomy" id="2656915"/>
    <lineage>
        <taxon>Bacteria</taxon>
        <taxon>Pseudomonadati</taxon>
        <taxon>Bacteroidota</taxon>
        <taxon>Chitinophagia</taxon>
        <taxon>Chitinophagales</taxon>
        <taxon>Chitinophagaceae</taxon>
        <taxon>Limnovirga</taxon>
    </lineage>
</organism>